<dbReference type="GO" id="GO:0003735">
    <property type="term" value="F:structural constituent of ribosome"/>
    <property type="evidence" value="ECO:0007669"/>
    <property type="project" value="InterPro"/>
</dbReference>
<comment type="caution">
    <text evidence="1">The sequence shown here is derived from an EMBL/GenBank/DDBJ whole genome shotgun (WGS) entry which is preliminary data.</text>
</comment>
<proteinExistence type="predicted"/>
<dbReference type="EMBL" id="BDQV01001012">
    <property type="protein sequence ID" value="GAY68924.1"/>
    <property type="molecule type" value="Genomic_DNA"/>
</dbReference>
<evidence type="ECO:0000313" key="2">
    <source>
        <dbReference type="Proteomes" id="UP000236630"/>
    </source>
</evidence>
<evidence type="ECO:0000313" key="1">
    <source>
        <dbReference type="EMBL" id="GAY68924.1"/>
    </source>
</evidence>
<reference evidence="1 2" key="1">
    <citation type="journal article" date="2017" name="Front. Genet.">
        <title>Draft sequencing of the heterozygous diploid genome of Satsuma (Citrus unshiu Marc.) using a hybrid assembly approach.</title>
        <authorList>
            <person name="Shimizu T."/>
            <person name="Tanizawa Y."/>
            <person name="Mochizuki T."/>
            <person name="Nagasaki H."/>
            <person name="Yoshioka T."/>
            <person name="Toyoda A."/>
            <person name="Fujiyama A."/>
            <person name="Kaminuma E."/>
            <person name="Nakamura Y."/>
        </authorList>
    </citation>
    <scope>NUCLEOTIDE SEQUENCE [LARGE SCALE GENOMIC DNA]</scope>
    <source>
        <strain evidence="2">cv. Miyagawa wase</strain>
    </source>
</reference>
<organism evidence="1 2">
    <name type="scientific">Citrus unshiu</name>
    <name type="common">Satsuma mandarin</name>
    <name type="synonym">Citrus nobilis var. unshiu</name>
    <dbReference type="NCBI Taxonomy" id="55188"/>
    <lineage>
        <taxon>Eukaryota</taxon>
        <taxon>Viridiplantae</taxon>
        <taxon>Streptophyta</taxon>
        <taxon>Embryophyta</taxon>
        <taxon>Tracheophyta</taxon>
        <taxon>Spermatophyta</taxon>
        <taxon>Magnoliopsida</taxon>
        <taxon>eudicotyledons</taxon>
        <taxon>Gunneridae</taxon>
        <taxon>Pentapetalae</taxon>
        <taxon>rosids</taxon>
        <taxon>malvids</taxon>
        <taxon>Sapindales</taxon>
        <taxon>Rutaceae</taxon>
        <taxon>Aurantioideae</taxon>
        <taxon>Citrus</taxon>
    </lineage>
</organism>
<accession>A0A2H5QWD2</accession>
<keyword evidence="2" id="KW-1185">Reference proteome</keyword>
<dbReference type="InterPro" id="IPR036791">
    <property type="entry name" value="Ribosomal_bL9_C_sf"/>
</dbReference>
<sequence>MQLHIRKSEDNTSREFEKAARRLENARLVLRRFPNIEKLHSRALKDDPLEWRSPVTKEELVAEVARQLSISIAPENLHLPSPLSTFGEYEVPMRLPKAIPLPEGKDPNSIVEQFLVFLHNILKIIQATLFATLQPICSSMKQS</sequence>
<dbReference type="PANTHER" id="PTHR21368">
    <property type="entry name" value="50S RIBOSOMAL PROTEIN L9"/>
    <property type="match status" value="1"/>
</dbReference>
<dbReference type="GO" id="GO:0005840">
    <property type="term" value="C:ribosome"/>
    <property type="evidence" value="ECO:0007669"/>
    <property type="project" value="InterPro"/>
</dbReference>
<name>A0A2H5QWD2_CITUN</name>
<dbReference type="AlphaFoldDB" id="A0A2H5QWD2"/>
<dbReference type="SUPFAM" id="SSF55653">
    <property type="entry name" value="Ribosomal protein L9 C-domain"/>
    <property type="match status" value="1"/>
</dbReference>
<gene>
    <name evidence="1" type="ORF">CUMW_267950</name>
</gene>
<dbReference type="GO" id="GO:0006412">
    <property type="term" value="P:translation"/>
    <property type="evidence" value="ECO:0007669"/>
    <property type="project" value="InterPro"/>
</dbReference>
<protein>
    <submittedName>
        <fullName evidence="1">Uncharacterized protein</fullName>
    </submittedName>
</protein>
<dbReference type="InterPro" id="IPR000244">
    <property type="entry name" value="Ribosomal_bL9"/>
</dbReference>
<dbReference type="Proteomes" id="UP000236630">
    <property type="component" value="Unassembled WGS sequence"/>
</dbReference>